<evidence type="ECO:0000313" key="9">
    <source>
        <dbReference type="EMBL" id="NYJ35865.1"/>
    </source>
</evidence>
<dbReference type="Pfam" id="PF01032">
    <property type="entry name" value="FecCD"/>
    <property type="match status" value="1"/>
</dbReference>
<dbReference type="Proteomes" id="UP000572051">
    <property type="component" value="Unassembled WGS sequence"/>
</dbReference>
<comment type="subcellular location">
    <subcellularLocation>
        <location evidence="1">Cell membrane</location>
        <topology evidence="1">Multi-pass membrane protein</topology>
    </subcellularLocation>
</comment>
<gene>
    <name evidence="9" type="ORF">HNR10_003746</name>
</gene>
<keyword evidence="3" id="KW-0813">Transport</keyword>
<feature type="transmembrane region" description="Helical" evidence="8">
    <location>
        <begin position="326"/>
        <end position="345"/>
    </location>
</feature>
<feature type="transmembrane region" description="Helical" evidence="8">
    <location>
        <begin position="88"/>
        <end position="106"/>
    </location>
</feature>
<feature type="transmembrane region" description="Helical" evidence="8">
    <location>
        <begin position="144"/>
        <end position="163"/>
    </location>
</feature>
<keyword evidence="7 8" id="KW-0472">Membrane</keyword>
<protein>
    <submittedName>
        <fullName evidence="9">Iron complex transport system permease protein</fullName>
    </submittedName>
</protein>
<evidence type="ECO:0000256" key="4">
    <source>
        <dbReference type="ARBA" id="ARBA00022475"/>
    </source>
</evidence>
<dbReference type="RefSeq" id="WP_179825340.1">
    <property type="nucleotide sequence ID" value="NZ_JACCFS010000001.1"/>
</dbReference>
<organism evidence="9 10">
    <name type="scientific">Nocardiopsis aegyptia</name>
    <dbReference type="NCBI Taxonomy" id="220378"/>
    <lineage>
        <taxon>Bacteria</taxon>
        <taxon>Bacillati</taxon>
        <taxon>Actinomycetota</taxon>
        <taxon>Actinomycetes</taxon>
        <taxon>Streptosporangiales</taxon>
        <taxon>Nocardiopsidaceae</taxon>
        <taxon>Nocardiopsis</taxon>
    </lineage>
</organism>
<dbReference type="GO" id="GO:0022857">
    <property type="term" value="F:transmembrane transporter activity"/>
    <property type="evidence" value="ECO:0007669"/>
    <property type="project" value="InterPro"/>
</dbReference>
<dbReference type="Gene3D" id="1.10.3470.10">
    <property type="entry name" value="ABC transporter involved in vitamin B12 uptake, BtuC"/>
    <property type="match status" value="1"/>
</dbReference>
<dbReference type="InterPro" id="IPR037294">
    <property type="entry name" value="ABC_BtuC-like"/>
</dbReference>
<dbReference type="AlphaFoldDB" id="A0A7Z0JBV3"/>
<comment type="caution">
    <text evidence="9">The sequence shown here is derived from an EMBL/GenBank/DDBJ whole genome shotgun (WGS) entry which is preliminary data.</text>
</comment>
<feature type="transmembrane region" description="Helical" evidence="8">
    <location>
        <begin position="118"/>
        <end position="137"/>
    </location>
</feature>
<feature type="transmembrane region" description="Helical" evidence="8">
    <location>
        <begin position="169"/>
        <end position="191"/>
    </location>
</feature>
<comment type="similarity">
    <text evidence="2">Belongs to the binding-protein-dependent transport system permease family. FecCD subfamily.</text>
</comment>
<sequence length="354" mass="35973">MAIRTPLLHTERLGSQTLYRVRRGPSGVWRPRPLLVGAALTVLVVAAFTAELVTGRFPVSAAEAIGALFWYGEQSTVDVVYGLRLPRALVGLLAGAAFAVSGAIFQTLARNALASPDVIGVTAGANAAAVAGLVLGAGAGLSTAVLALLGAAASAVAIYALAWKNGATGYRIILIGIGISALCTSITAYLLQRADLFQAQRAVVWLTGSINMREWTHVVPLAAAVAVLLPVAFVLGRHLAALTLGDDTARGLGVPVQRSRAVLLFTAVGLAAFATAAAGPIAFVALIAPQVALRLVGRPTPPMAASALTGAFIVLAGDMAARPFDLPVGVVTGLVGAAGLMWLLARANRTGQGA</sequence>
<keyword evidence="4" id="KW-1003">Cell membrane</keyword>
<dbReference type="GO" id="GO:0005886">
    <property type="term" value="C:plasma membrane"/>
    <property type="evidence" value="ECO:0007669"/>
    <property type="project" value="UniProtKB-SubCell"/>
</dbReference>
<keyword evidence="10" id="KW-1185">Reference proteome</keyword>
<dbReference type="GO" id="GO:0033214">
    <property type="term" value="P:siderophore-iron import into cell"/>
    <property type="evidence" value="ECO:0007669"/>
    <property type="project" value="TreeGrafter"/>
</dbReference>
<evidence type="ECO:0000256" key="5">
    <source>
        <dbReference type="ARBA" id="ARBA00022692"/>
    </source>
</evidence>
<proteinExistence type="inferred from homology"/>
<dbReference type="CDD" id="cd06550">
    <property type="entry name" value="TM_ABC_iron-siderophores_like"/>
    <property type="match status" value="1"/>
</dbReference>
<reference evidence="9 10" key="1">
    <citation type="submission" date="2020-07" db="EMBL/GenBank/DDBJ databases">
        <title>Sequencing the genomes of 1000 actinobacteria strains.</title>
        <authorList>
            <person name="Klenk H.-P."/>
        </authorList>
    </citation>
    <scope>NUCLEOTIDE SEQUENCE [LARGE SCALE GENOMIC DNA]</scope>
    <source>
        <strain evidence="9 10">DSM 44442</strain>
    </source>
</reference>
<evidence type="ECO:0000313" key="10">
    <source>
        <dbReference type="Proteomes" id="UP000572051"/>
    </source>
</evidence>
<dbReference type="PANTHER" id="PTHR30472:SF24">
    <property type="entry name" value="FERRIC ENTEROBACTIN TRANSPORT SYSTEM PERMEASE PROTEIN FEPG"/>
    <property type="match status" value="1"/>
</dbReference>
<evidence type="ECO:0000256" key="6">
    <source>
        <dbReference type="ARBA" id="ARBA00022989"/>
    </source>
</evidence>
<keyword evidence="6 8" id="KW-1133">Transmembrane helix</keyword>
<evidence type="ECO:0000256" key="1">
    <source>
        <dbReference type="ARBA" id="ARBA00004651"/>
    </source>
</evidence>
<dbReference type="SUPFAM" id="SSF81345">
    <property type="entry name" value="ABC transporter involved in vitamin B12 uptake, BtuC"/>
    <property type="match status" value="1"/>
</dbReference>
<feature type="transmembrane region" description="Helical" evidence="8">
    <location>
        <begin position="34"/>
        <end position="53"/>
    </location>
</feature>
<evidence type="ECO:0000256" key="8">
    <source>
        <dbReference type="SAM" id="Phobius"/>
    </source>
</evidence>
<dbReference type="PANTHER" id="PTHR30472">
    <property type="entry name" value="FERRIC ENTEROBACTIN TRANSPORT SYSTEM PERMEASE PROTEIN"/>
    <property type="match status" value="1"/>
</dbReference>
<dbReference type="EMBL" id="JACCFS010000001">
    <property type="protein sequence ID" value="NYJ35865.1"/>
    <property type="molecule type" value="Genomic_DNA"/>
</dbReference>
<name>A0A7Z0JBV3_9ACTN</name>
<evidence type="ECO:0000256" key="7">
    <source>
        <dbReference type="ARBA" id="ARBA00023136"/>
    </source>
</evidence>
<feature type="transmembrane region" description="Helical" evidence="8">
    <location>
        <begin position="218"/>
        <end position="241"/>
    </location>
</feature>
<keyword evidence="5 8" id="KW-0812">Transmembrane</keyword>
<evidence type="ECO:0000256" key="3">
    <source>
        <dbReference type="ARBA" id="ARBA00022448"/>
    </source>
</evidence>
<dbReference type="InterPro" id="IPR000522">
    <property type="entry name" value="ABC_transptr_permease_BtuC"/>
</dbReference>
<accession>A0A7Z0JBV3</accession>
<feature type="transmembrane region" description="Helical" evidence="8">
    <location>
        <begin position="261"/>
        <end position="288"/>
    </location>
</feature>
<evidence type="ECO:0000256" key="2">
    <source>
        <dbReference type="ARBA" id="ARBA00007935"/>
    </source>
</evidence>